<feature type="transmembrane region" description="Helical" evidence="5">
    <location>
        <begin position="353"/>
        <end position="371"/>
    </location>
</feature>
<feature type="transmembrane region" description="Helical" evidence="5">
    <location>
        <begin position="294"/>
        <end position="313"/>
    </location>
</feature>
<keyword evidence="3 5" id="KW-1133">Transmembrane helix</keyword>
<evidence type="ECO:0000313" key="8">
    <source>
        <dbReference type="Proteomes" id="UP000032266"/>
    </source>
</evidence>
<evidence type="ECO:0000256" key="5">
    <source>
        <dbReference type="SAM" id="Phobius"/>
    </source>
</evidence>
<dbReference type="AlphaFoldDB" id="A0A0C5VAQ6"/>
<evidence type="ECO:0000256" key="2">
    <source>
        <dbReference type="ARBA" id="ARBA00022692"/>
    </source>
</evidence>
<dbReference type="EMBL" id="CP007142">
    <property type="protein sequence ID" value="AJQ96420.1"/>
    <property type="molecule type" value="Genomic_DNA"/>
</dbReference>
<feature type="transmembrane region" description="Helical" evidence="5">
    <location>
        <begin position="255"/>
        <end position="274"/>
    </location>
</feature>
<reference evidence="7 8" key="1">
    <citation type="submission" date="2014-01" db="EMBL/GenBank/DDBJ databases">
        <title>Full genme sequencing of cellulolytic bacterium Gynuella sunshinyii YC6258T gen. nov., sp. nov.</title>
        <authorList>
            <person name="Khan H."/>
            <person name="Chung E.J."/>
            <person name="Chung Y.R."/>
        </authorList>
    </citation>
    <scope>NUCLEOTIDE SEQUENCE [LARGE SCALE GENOMIC DNA]</scope>
    <source>
        <strain evidence="7 8">YC6258</strain>
    </source>
</reference>
<feature type="domain" description="STAS" evidence="6">
    <location>
        <begin position="442"/>
        <end position="557"/>
    </location>
</feature>
<dbReference type="STRING" id="1445510.YC6258_04388"/>
<feature type="transmembrane region" description="Helical" evidence="5">
    <location>
        <begin position="207"/>
        <end position="225"/>
    </location>
</feature>
<dbReference type="KEGG" id="gsn:YC6258_04388"/>
<dbReference type="PATRIC" id="fig|1445510.3.peg.4353"/>
<dbReference type="NCBIfam" id="TIGR00815">
    <property type="entry name" value="sulP"/>
    <property type="match status" value="1"/>
</dbReference>
<comment type="subcellular location">
    <subcellularLocation>
        <location evidence="1">Membrane</location>
        <topology evidence="1">Multi-pass membrane protein</topology>
    </subcellularLocation>
</comment>
<organism evidence="7 8">
    <name type="scientific">Gynuella sunshinyii YC6258</name>
    <dbReference type="NCBI Taxonomy" id="1445510"/>
    <lineage>
        <taxon>Bacteria</taxon>
        <taxon>Pseudomonadati</taxon>
        <taxon>Pseudomonadota</taxon>
        <taxon>Gammaproteobacteria</taxon>
        <taxon>Oceanospirillales</taxon>
        <taxon>Saccharospirillaceae</taxon>
        <taxon>Gynuella</taxon>
    </lineage>
</organism>
<dbReference type="HOGENOM" id="CLU_003182_13_2_6"/>
<feature type="transmembrane region" description="Helical" evidence="5">
    <location>
        <begin position="55"/>
        <end position="71"/>
    </location>
</feature>
<dbReference type="Proteomes" id="UP000032266">
    <property type="component" value="Chromosome"/>
</dbReference>
<gene>
    <name evidence="7" type="ORF">YC6258_04388</name>
</gene>
<evidence type="ECO:0000256" key="1">
    <source>
        <dbReference type="ARBA" id="ARBA00004141"/>
    </source>
</evidence>
<dbReference type="PANTHER" id="PTHR11814">
    <property type="entry name" value="SULFATE TRANSPORTER"/>
    <property type="match status" value="1"/>
</dbReference>
<protein>
    <submittedName>
        <fullName evidence="7">Sulfate permease and related transporter (MFS superfamily)</fullName>
    </submittedName>
</protein>
<feature type="transmembrane region" description="Helical" evidence="5">
    <location>
        <begin position="137"/>
        <end position="161"/>
    </location>
</feature>
<name>A0A0C5VAQ6_9GAMM</name>
<feature type="transmembrane region" description="Helical" evidence="5">
    <location>
        <begin position="103"/>
        <end position="125"/>
    </location>
</feature>
<dbReference type="GO" id="GO:0055085">
    <property type="term" value="P:transmembrane transport"/>
    <property type="evidence" value="ECO:0007669"/>
    <property type="project" value="InterPro"/>
</dbReference>
<dbReference type="Pfam" id="PF00916">
    <property type="entry name" value="Sulfate_transp"/>
    <property type="match status" value="1"/>
</dbReference>
<evidence type="ECO:0000259" key="6">
    <source>
        <dbReference type="PROSITE" id="PS50801"/>
    </source>
</evidence>
<dbReference type="Gene3D" id="3.30.750.24">
    <property type="entry name" value="STAS domain"/>
    <property type="match status" value="1"/>
</dbReference>
<dbReference type="GO" id="GO:0016020">
    <property type="term" value="C:membrane"/>
    <property type="evidence" value="ECO:0007669"/>
    <property type="project" value="UniProtKB-SubCell"/>
</dbReference>
<evidence type="ECO:0000256" key="3">
    <source>
        <dbReference type="ARBA" id="ARBA00022989"/>
    </source>
</evidence>
<feature type="transmembrane region" description="Helical" evidence="5">
    <location>
        <begin position="391"/>
        <end position="419"/>
    </location>
</feature>
<dbReference type="Pfam" id="PF01740">
    <property type="entry name" value="STAS"/>
    <property type="match status" value="1"/>
</dbReference>
<dbReference type="InterPro" id="IPR001902">
    <property type="entry name" value="SLC26A/SulP_fam"/>
</dbReference>
<accession>A0A0C5VAQ6</accession>
<dbReference type="CDD" id="cd07042">
    <property type="entry name" value="STAS_SulP_like_sulfate_transporter"/>
    <property type="match status" value="1"/>
</dbReference>
<feature type="transmembrane region" description="Helical" evidence="5">
    <location>
        <begin position="181"/>
        <end position="200"/>
    </location>
</feature>
<feature type="transmembrane region" description="Helical" evidence="5">
    <location>
        <begin position="325"/>
        <end position="346"/>
    </location>
</feature>
<dbReference type="InterPro" id="IPR011547">
    <property type="entry name" value="SLC26A/SulP_dom"/>
</dbReference>
<dbReference type="SUPFAM" id="SSF52091">
    <property type="entry name" value="SpoIIaa-like"/>
    <property type="match status" value="1"/>
</dbReference>
<keyword evidence="8" id="KW-1185">Reference proteome</keyword>
<evidence type="ECO:0000313" key="7">
    <source>
        <dbReference type="EMBL" id="AJQ96420.1"/>
    </source>
</evidence>
<dbReference type="InterPro" id="IPR036513">
    <property type="entry name" value="STAS_dom_sf"/>
</dbReference>
<keyword evidence="2 5" id="KW-0812">Transmembrane</keyword>
<sequence>MKIMSSLSRWVPILEWLPVYQRPNLRGDVIAGLTTGMMLIPQAMSYALLAGLPPIIGLYASILPIVAYAIFGTSRQLAVGPAAMIALLVTSEVGRLADAGSEQYVVLAIFLSLMVGVIQFLMGALRLGFITNFMSHPVISGFTSAAALIIGFSQLGHLLGISLPRTENIAKIIHLTIQQLALIHLPTLVIGLGGVILLVVLKKISPLLPGPMIVVIISTLLVWGLNLDHMGVRTVGQVPPGLPIFSVPDVDSSQWLSLLPIALTIAFMGFIESIAVARKIAREKRYEIDANKELVALGIANIVASFFKAMPVAGGFGRTAVNNSAGANTALASLITAAVIAIALVFFTPLFYFIPKAILGSIIMLAVASLVDFQEIKHLWKVKKEDLGLLGLTFIATLTIGVKEGIFIGIGASLLWFVVKTTRPHYAVLGRLPGTRDYRNVLRHSVETDNGVLVLRFDAQFYYGNVSFLKETIKKHLHDTEGKVHAVVIDACSINQLDSSADTALHELLDEYRVKQIEFYFSYVKGPVLDVMSRSGFVQRVGSDHFFNNTHDAVIVARERQVAEIK</sequence>
<keyword evidence="4 5" id="KW-0472">Membrane</keyword>
<evidence type="ECO:0000256" key="4">
    <source>
        <dbReference type="ARBA" id="ARBA00023136"/>
    </source>
</evidence>
<dbReference type="InterPro" id="IPR002645">
    <property type="entry name" value="STAS_dom"/>
</dbReference>
<dbReference type="PROSITE" id="PS50801">
    <property type="entry name" value="STAS"/>
    <property type="match status" value="1"/>
</dbReference>
<proteinExistence type="predicted"/>